<keyword evidence="2" id="KW-0963">Cytoplasm</keyword>
<comment type="similarity">
    <text evidence="4">Belongs to the CFAP96 family.</text>
</comment>
<dbReference type="Proteomes" id="UP000037460">
    <property type="component" value="Unassembled WGS sequence"/>
</dbReference>
<keyword evidence="8" id="KW-1185">Reference proteome</keyword>
<gene>
    <name evidence="7" type="ORF">Ctob_002476</name>
</gene>
<evidence type="ECO:0000256" key="1">
    <source>
        <dbReference type="ARBA" id="ARBA00004300"/>
    </source>
</evidence>
<dbReference type="EMBL" id="JWZX01003276">
    <property type="protein sequence ID" value="KOO22442.1"/>
    <property type="molecule type" value="Genomic_DNA"/>
</dbReference>
<dbReference type="Pfam" id="PF15239">
    <property type="entry name" value="CFAP96-like"/>
    <property type="match status" value="1"/>
</dbReference>
<feature type="region of interest" description="Disordered" evidence="6">
    <location>
        <begin position="1"/>
        <end position="54"/>
    </location>
</feature>
<organism evidence="7 8">
    <name type="scientific">Chrysochromulina tobinii</name>
    <dbReference type="NCBI Taxonomy" id="1460289"/>
    <lineage>
        <taxon>Eukaryota</taxon>
        <taxon>Haptista</taxon>
        <taxon>Haptophyta</taxon>
        <taxon>Prymnesiophyceae</taxon>
        <taxon>Prymnesiales</taxon>
        <taxon>Chrysochromulinaceae</taxon>
        <taxon>Chrysochromulina</taxon>
    </lineage>
</organism>
<evidence type="ECO:0000256" key="5">
    <source>
        <dbReference type="ARBA" id="ARBA00035693"/>
    </source>
</evidence>
<evidence type="ECO:0000256" key="2">
    <source>
        <dbReference type="ARBA" id="ARBA00022490"/>
    </source>
</evidence>
<dbReference type="InterPro" id="IPR029358">
    <property type="entry name" value="CFAP96"/>
</dbReference>
<evidence type="ECO:0000313" key="8">
    <source>
        <dbReference type="Proteomes" id="UP000037460"/>
    </source>
</evidence>
<keyword evidence="3" id="KW-0206">Cytoskeleton</keyword>
<feature type="region of interest" description="Disordered" evidence="6">
    <location>
        <begin position="308"/>
        <end position="338"/>
    </location>
</feature>
<accession>A0A0M0J7Z7</accession>
<dbReference type="AlphaFoldDB" id="A0A0M0J7Z7"/>
<evidence type="ECO:0000313" key="7">
    <source>
        <dbReference type="EMBL" id="KOO22442.1"/>
    </source>
</evidence>
<dbReference type="GO" id="GO:0005881">
    <property type="term" value="C:cytoplasmic microtubule"/>
    <property type="evidence" value="ECO:0007669"/>
    <property type="project" value="TreeGrafter"/>
</dbReference>
<sequence>MPRTDLQRFGTFSMPSFGGVGEPYQDGQQSDSRTKGGQFITNNPRKGQLGDNWNRGKYGKIPVGTFKRLYEGEKHKEEYKIMMEAATEEAKRNLTTNGFRYSSKPKKSSGVGDYYGTIAGHKQPFPHMQDYEVLKHGEKPEPVTHELQQIKNSPMKKGYGASTPGCIFGPGPLQGESGLGKYGGREYKHSVDPYDAARLKEKEMMAKDKEAIAGRPAYKTMSHSVDFFDQPTYKCASSAIFTENPRLPERPPKSTVVGKYAEHDRAFRPAQAPKSGPQGTFEKFPKYIEDPLDLKIKEAKEEAAKNRIEGAAPFKPTGTGNSIPQPSILFHTYGSGAN</sequence>
<reference evidence="8" key="1">
    <citation type="journal article" date="2015" name="PLoS Genet.">
        <title>Genome Sequence and Transcriptome Analyses of Chrysochromulina tobin: Metabolic Tools for Enhanced Algal Fitness in the Prominent Order Prymnesiales (Haptophyceae).</title>
        <authorList>
            <person name="Hovde B.T."/>
            <person name="Deodato C.R."/>
            <person name="Hunsperger H.M."/>
            <person name="Ryken S.A."/>
            <person name="Yost W."/>
            <person name="Jha R.K."/>
            <person name="Patterson J."/>
            <person name="Monnat R.J. Jr."/>
            <person name="Barlow S.B."/>
            <person name="Starkenburg S.R."/>
            <person name="Cattolico R.A."/>
        </authorList>
    </citation>
    <scope>NUCLEOTIDE SEQUENCE</scope>
    <source>
        <strain evidence="8">CCMP291</strain>
    </source>
</reference>
<evidence type="ECO:0000256" key="4">
    <source>
        <dbReference type="ARBA" id="ARBA00035656"/>
    </source>
</evidence>
<dbReference type="GO" id="GO:0005813">
    <property type="term" value="C:centrosome"/>
    <property type="evidence" value="ECO:0007669"/>
    <property type="project" value="UniProtKB-SubCell"/>
</dbReference>
<protein>
    <recommendedName>
        <fullName evidence="5">Cilia-and flagella-associated protein 96</fullName>
    </recommendedName>
</protein>
<comment type="subcellular location">
    <subcellularLocation>
        <location evidence="1">Cytoplasm</location>
        <location evidence="1">Cytoskeleton</location>
        <location evidence="1">Microtubule organizing center</location>
        <location evidence="1">Centrosome</location>
    </subcellularLocation>
</comment>
<evidence type="ECO:0000256" key="3">
    <source>
        <dbReference type="ARBA" id="ARBA00023212"/>
    </source>
</evidence>
<name>A0A0M0J7Z7_9EUKA</name>
<comment type="caution">
    <text evidence="7">The sequence shown here is derived from an EMBL/GenBank/DDBJ whole genome shotgun (WGS) entry which is preliminary data.</text>
</comment>
<dbReference type="PANTHER" id="PTHR31144">
    <property type="entry name" value="UPF0602 PROTEIN C4ORF47"/>
    <property type="match status" value="1"/>
</dbReference>
<dbReference type="OrthoDB" id="283553at2759"/>
<evidence type="ECO:0000256" key="6">
    <source>
        <dbReference type="SAM" id="MobiDB-lite"/>
    </source>
</evidence>
<dbReference type="PANTHER" id="PTHR31144:SF1">
    <property type="entry name" value="UPF0602 PROTEIN C4ORF47"/>
    <property type="match status" value="1"/>
</dbReference>
<proteinExistence type="inferred from homology"/>